<evidence type="ECO:0000313" key="5">
    <source>
        <dbReference type="Proteomes" id="UP000472266"/>
    </source>
</evidence>
<dbReference type="InParanoid" id="A0A672TPP2"/>
<evidence type="ECO:0000259" key="3">
    <source>
        <dbReference type="PROSITE" id="PS50106"/>
    </source>
</evidence>
<feature type="region of interest" description="Disordered" evidence="2">
    <location>
        <begin position="178"/>
        <end position="226"/>
    </location>
</feature>
<sequence>TSSFPFFLYLYKILCGITHKQAVEHLKKSGQIAKLVLERGNYQSAEPCLTANDRKEDQYAVVSVATSFTDDNIFEVKLTKNSGGLGFSVLQMEGDGCEHLGGSIIRIKRLFPGQPAEENGEIEVGDIILAVNGKPIQGLLYQDVLHVLRGAPAEVVLLLCRPPKGVLPEIEQSAMLGNSMDQSTSDGGSTSPDLEDCLDSPVAADFSETPEEDSSTYEEQESELQEKPIQKLMTSREHFYKHLWKFHQEAAGSEVFHSLEEEMKENCYSPCEFGWAKSELIRLKYRTICL</sequence>
<reference evidence="4 5" key="1">
    <citation type="submission" date="2019-11" db="EMBL/GenBank/DDBJ databases">
        <title>Strigops habroptila (kakapo) genome, bStrHab1, primary haplotype, v2.</title>
        <authorList>
            <person name="Jarvis E.D."/>
            <person name="Howard J."/>
            <person name="Rhie A."/>
            <person name="Phillippy A."/>
            <person name="Korlach J."/>
            <person name="Digby A."/>
            <person name="Iorns D."/>
            <person name="Eason D."/>
            <person name="Robertson B."/>
            <person name="Raemaekers T."/>
            <person name="Howe K."/>
            <person name="Lewin H."/>
            <person name="Damas J."/>
            <person name="Hastie A."/>
            <person name="Tracey A."/>
            <person name="Chow W."/>
            <person name="Fedrigo O."/>
        </authorList>
    </citation>
    <scope>NUCLEOTIDE SEQUENCE [LARGE SCALE GENOMIC DNA]</scope>
</reference>
<dbReference type="PANTHER" id="PTHR46900">
    <property type="entry name" value="TYROSINE-PROTEIN PHOSPHATASE NON-RECEPTOR TYPE 13"/>
    <property type="match status" value="1"/>
</dbReference>
<dbReference type="OMA" id="YSICDIR"/>
<keyword evidence="5" id="KW-1185">Reference proteome</keyword>
<protein>
    <recommendedName>
        <fullName evidence="3">PDZ domain-containing protein</fullName>
    </recommendedName>
</protein>
<dbReference type="InterPro" id="IPR052074">
    <property type="entry name" value="NonRcpt_TyrProt_Phosphatase"/>
</dbReference>
<name>A0A672TPP2_STRHB</name>
<dbReference type="Proteomes" id="UP000472266">
    <property type="component" value="Chromosome 6"/>
</dbReference>
<reference evidence="4" key="2">
    <citation type="submission" date="2025-08" db="UniProtKB">
        <authorList>
            <consortium name="Ensembl"/>
        </authorList>
    </citation>
    <scope>IDENTIFICATION</scope>
</reference>
<dbReference type="GeneTree" id="ENSGT00940000161964"/>
<feature type="compositionally biased region" description="Acidic residues" evidence="2">
    <location>
        <begin position="208"/>
        <end position="223"/>
    </location>
</feature>
<accession>A0A672TPP2</accession>
<keyword evidence="1" id="KW-0677">Repeat</keyword>
<dbReference type="FunFam" id="2.30.42.10:FF:000084">
    <property type="entry name" value="Tyrosine-protein phosphatase non-receptor type 13"/>
    <property type="match status" value="1"/>
</dbReference>
<dbReference type="Pfam" id="PF00595">
    <property type="entry name" value="PDZ"/>
    <property type="match status" value="1"/>
</dbReference>
<organism evidence="4 5">
    <name type="scientific">Strigops habroptila</name>
    <name type="common">Kakapo</name>
    <dbReference type="NCBI Taxonomy" id="2489341"/>
    <lineage>
        <taxon>Eukaryota</taxon>
        <taxon>Metazoa</taxon>
        <taxon>Chordata</taxon>
        <taxon>Craniata</taxon>
        <taxon>Vertebrata</taxon>
        <taxon>Euteleostomi</taxon>
        <taxon>Archelosauria</taxon>
        <taxon>Archosauria</taxon>
        <taxon>Dinosauria</taxon>
        <taxon>Saurischia</taxon>
        <taxon>Theropoda</taxon>
        <taxon>Coelurosauria</taxon>
        <taxon>Aves</taxon>
        <taxon>Neognathae</taxon>
        <taxon>Neoaves</taxon>
        <taxon>Telluraves</taxon>
        <taxon>Australaves</taxon>
        <taxon>Psittaciformes</taxon>
        <taxon>Psittacidae</taxon>
        <taxon>Strigops</taxon>
    </lineage>
</organism>
<evidence type="ECO:0000256" key="2">
    <source>
        <dbReference type="SAM" id="MobiDB-lite"/>
    </source>
</evidence>
<reference evidence="4" key="3">
    <citation type="submission" date="2025-09" db="UniProtKB">
        <authorList>
            <consortium name="Ensembl"/>
        </authorList>
    </citation>
    <scope>IDENTIFICATION</scope>
</reference>
<feature type="domain" description="PDZ" evidence="3">
    <location>
        <begin position="75"/>
        <end position="163"/>
    </location>
</feature>
<dbReference type="SUPFAM" id="SSF50156">
    <property type="entry name" value="PDZ domain-like"/>
    <property type="match status" value="1"/>
</dbReference>
<dbReference type="AlphaFoldDB" id="A0A672TPP2"/>
<dbReference type="Ensembl" id="ENSSHBT00005004665.1">
    <property type="protein sequence ID" value="ENSSHBP00005003839.1"/>
    <property type="gene ID" value="ENSSHBG00005003441.1"/>
</dbReference>
<feature type="compositionally biased region" description="Polar residues" evidence="2">
    <location>
        <begin position="178"/>
        <end position="192"/>
    </location>
</feature>
<evidence type="ECO:0000256" key="1">
    <source>
        <dbReference type="ARBA" id="ARBA00022737"/>
    </source>
</evidence>
<dbReference type="PANTHER" id="PTHR46900:SF4">
    <property type="entry name" value="FERM AND PDZ DOMAIN CONTAINING 2"/>
    <property type="match status" value="1"/>
</dbReference>
<dbReference type="InterPro" id="IPR036034">
    <property type="entry name" value="PDZ_sf"/>
</dbReference>
<dbReference type="PROSITE" id="PS50106">
    <property type="entry name" value="PDZ"/>
    <property type="match status" value="1"/>
</dbReference>
<dbReference type="SMART" id="SM00228">
    <property type="entry name" value="PDZ"/>
    <property type="match status" value="1"/>
</dbReference>
<dbReference type="InterPro" id="IPR001478">
    <property type="entry name" value="PDZ"/>
</dbReference>
<dbReference type="Gene3D" id="2.30.42.10">
    <property type="match status" value="1"/>
</dbReference>
<proteinExistence type="predicted"/>
<dbReference type="CDD" id="cd06695">
    <property type="entry name" value="PDZ3_PTPN13_FRMPD2-like"/>
    <property type="match status" value="1"/>
</dbReference>
<evidence type="ECO:0000313" key="4">
    <source>
        <dbReference type="Ensembl" id="ENSSHBP00005003839.1"/>
    </source>
</evidence>